<reference evidence="4" key="1">
    <citation type="journal article" date="2020" name="Stud. Mycol.">
        <title>101 Dothideomycetes genomes: a test case for predicting lifestyles and emergence of pathogens.</title>
        <authorList>
            <person name="Haridas S."/>
            <person name="Albert R."/>
            <person name="Binder M."/>
            <person name="Bloem J."/>
            <person name="Labutti K."/>
            <person name="Salamov A."/>
            <person name="Andreopoulos B."/>
            <person name="Baker S."/>
            <person name="Barry K."/>
            <person name="Bills G."/>
            <person name="Bluhm B."/>
            <person name="Cannon C."/>
            <person name="Castanera R."/>
            <person name="Culley D."/>
            <person name="Daum C."/>
            <person name="Ezra D."/>
            <person name="Gonzalez J."/>
            <person name="Henrissat B."/>
            <person name="Kuo A."/>
            <person name="Liang C."/>
            <person name="Lipzen A."/>
            <person name="Lutzoni F."/>
            <person name="Magnuson J."/>
            <person name="Mondo S."/>
            <person name="Nolan M."/>
            <person name="Ohm R."/>
            <person name="Pangilinan J."/>
            <person name="Park H.-J."/>
            <person name="Ramirez L."/>
            <person name="Alfaro M."/>
            <person name="Sun H."/>
            <person name="Tritt A."/>
            <person name="Yoshinaga Y."/>
            <person name="Zwiers L.-H."/>
            <person name="Turgeon B."/>
            <person name="Goodwin S."/>
            <person name="Spatafora J."/>
            <person name="Crous P."/>
            <person name="Grigoriev I."/>
        </authorList>
    </citation>
    <scope>NUCLEOTIDE SEQUENCE</scope>
    <source>
        <strain evidence="4">ATCC 36951</strain>
    </source>
</reference>
<feature type="compositionally biased region" description="Polar residues" evidence="1">
    <location>
        <begin position="173"/>
        <end position="182"/>
    </location>
</feature>
<feature type="compositionally biased region" description="Basic and acidic residues" evidence="1">
    <location>
        <begin position="161"/>
        <end position="171"/>
    </location>
</feature>
<evidence type="ECO:0000313" key="5">
    <source>
        <dbReference type="Proteomes" id="UP000799537"/>
    </source>
</evidence>
<organism evidence="4 5">
    <name type="scientific">Zasmidium cellare ATCC 36951</name>
    <dbReference type="NCBI Taxonomy" id="1080233"/>
    <lineage>
        <taxon>Eukaryota</taxon>
        <taxon>Fungi</taxon>
        <taxon>Dikarya</taxon>
        <taxon>Ascomycota</taxon>
        <taxon>Pezizomycotina</taxon>
        <taxon>Dothideomycetes</taxon>
        <taxon>Dothideomycetidae</taxon>
        <taxon>Mycosphaerellales</taxon>
        <taxon>Mycosphaerellaceae</taxon>
        <taxon>Zasmidium</taxon>
    </lineage>
</organism>
<dbReference type="Pfam" id="PF00226">
    <property type="entry name" value="DnaJ"/>
    <property type="match status" value="1"/>
</dbReference>
<dbReference type="PROSITE" id="PS50076">
    <property type="entry name" value="DNAJ_2"/>
    <property type="match status" value="1"/>
</dbReference>
<dbReference type="AlphaFoldDB" id="A0A6A6CKM4"/>
<dbReference type="RefSeq" id="XP_033667599.1">
    <property type="nucleotide sequence ID" value="XM_033812728.1"/>
</dbReference>
<evidence type="ECO:0000256" key="2">
    <source>
        <dbReference type="SAM" id="Phobius"/>
    </source>
</evidence>
<evidence type="ECO:0000313" key="4">
    <source>
        <dbReference type="EMBL" id="KAF2166710.1"/>
    </source>
</evidence>
<keyword evidence="5" id="KW-1185">Reference proteome</keyword>
<dbReference type="SUPFAM" id="SSF46565">
    <property type="entry name" value="Chaperone J-domain"/>
    <property type="match status" value="1"/>
</dbReference>
<evidence type="ECO:0000259" key="3">
    <source>
        <dbReference type="PROSITE" id="PS50076"/>
    </source>
</evidence>
<dbReference type="Proteomes" id="UP000799537">
    <property type="component" value="Unassembled WGS sequence"/>
</dbReference>
<feature type="compositionally biased region" description="Low complexity" evidence="1">
    <location>
        <begin position="112"/>
        <end position="129"/>
    </location>
</feature>
<evidence type="ECO:0000256" key="1">
    <source>
        <dbReference type="SAM" id="MobiDB-lite"/>
    </source>
</evidence>
<feature type="region of interest" description="Disordered" evidence="1">
    <location>
        <begin position="109"/>
        <end position="206"/>
    </location>
</feature>
<keyword evidence="2" id="KW-0472">Membrane</keyword>
<dbReference type="Gene3D" id="1.10.287.110">
    <property type="entry name" value="DnaJ domain"/>
    <property type="match status" value="1"/>
</dbReference>
<dbReference type="InterPro" id="IPR036869">
    <property type="entry name" value="J_dom_sf"/>
</dbReference>
<dbReference type="PANTHER" id="PTHR44873:SF1">
    <property type="entry name" value="DNAJ HOMOLOG SUBFAMILY C MEMBER 30, MITOCHONDRIAL"/>
    <property type="match status" value="1"/>
</dbReference>
<protein>
    <recommendedName>
        <fullName evidence="3">J domain-containing protein</fullName>
    </recommendedName>
</protein>
<dbReference type="OrthoDB" id="10250354at2759"/>
<keyword evidence="2" id="KW-1133">Transmembrane helix</keyword>
<dbReference type="PANTHER" id="PTHR44873">
    <property type="entry name" value="DNAJ HOMOLOG SUBFAMILY C MEMBER 30, MITOCHONDRIAL"/>
    <property type="match status" value="1"/>
</dbReference>
<dbReference type="InterPro" id="IPR053025">
    <property type="entry name" value="Mito_ATP_Synthase-Asso"/>
</dbReference>
<feature type="transmembrane region" description="Helical" evidence="2">
    <location>
        <begin position="246"/>
        <end position="268"/>
    </location>
</feature>
<keyword evidence="2" id="KW-0812">Transmembrane</keyword>
<accession>A0A6A6CKM4</accession>
<dbReference type="EMBL" id="ML993595">
    <property type="protein sequence ID" value="KAF2166710.1"/>
    <property type="molecule type" value="Genomic_DNA"/>
</dbReference>
<dbReference type="SMART" id="SM00271">
    <property type="entry name" value="DnaJ"/>
    <property type="match status" value="1"/>
</dbReference>
<sequence length="282" mass="30569">MILRSCVLKRTAAQCSHLEWPSKRPFHASAGRRDDCGMPNHYETLEVSIHASQKDIKKQFYKLSKANHPDLHPNDQSASQRFVKISEAWATLGSPEKKQRYDRDFIRTQQAPSSGGPVPHGSFSSSSTTGPGGRPASGLSRRRTQFRGPPPSFYRSGGWGKHSEKRSEHASKASHTNEAQGHSASGPAGPGMGPSGFAMGFDSDVPHFDNRAHTQTHSEIERTRHKARRKRAVRVEEPESVAGNSVLFNFFVLTGILGVVAGVGNAVYGGSGGRGGKKDGES</sequence>
<dbReference type="GeneID" id="54566000"/>
<proteinExistence type="predicted"/>
<gene>
    <name evidence="4" type="ORF">M409DRAFT_54504</name>
</gene>
<dbReference type="CDD" id="cd06257">
    <property type="entry name" value="DnaJ"/>
    <property type="match status" value="1"/>
</dbReference>
<feature type="domain" description="J" evidence="3">
    <location>
        <begin position="40"/>
        <end position="105"/>
    </location>
</feature>
<name>A0A6A6CKM4_ZASCE</name>
<dbReference type="InterPro" id="IPR001623">
    <property type="entry name" value="DnaJ_domain"/>
</dbReference>
<dbReference type="PRINTS" id="PR00625">
    <property type="entry name" value="JDOMAIN"/>
</dbReference>